<reference evidence="1 2" key="1">
    <citation type="submission" date="2016-10" db="EMBL/GenBank/DDBJ databases">
        <title>Comparative genomics of Bacillus thuringiensis reveals a path to pathogens against multiple invertebrate hosts.</title>
        <authorList>
            <person name="Zheng J."/>
            <person name="Gao Q."/>
            <person name="Liu H."/>
            <person name="Peng D."/>
            <person name="Ruan L."/>
            <person name="Sun M."/>
        </authorList>
    </citation>
    <scope>NUCLEOTIDE SEQUENCE [LARGE SCALE GENOMIC DNA]</scope>
    <source>
        <strain evidence="1">BGSC 4I4</strain>
    </source>
</reference>
<gene>
    <name evidence="1" type="ORF">BK754_16250</name>
</gene>
<evidence type="ECO:0000313" key="1">
    <source>
        <dbReference type="EMBL" id="OTY93791.1"/>
    </source>
</evidence>
<name>A0A9X6FJW1_BACTU</name>
<accession>A0A9X6FJW1</accession>
<comment type="caution">
    <text evidence="1">The sequence shown here is derived from an EMBL/GenBank/DDBJ whole genome shotgun (WGS) entry which is preliminary data.</text>
</comment>
<proteinExistence type="predicted"/>
<dbReference type="Proteomes" id="UP000194882">
    <property type="component" value="Unassembled WGS sequence"/>
</dbReference>
<organism evidence="1 2">
    <name type="scientific">Bacillus thuringiensis serovar subtoxicus</name>
    <dbReference type="NCBI Taxonomy" id="475791"/>
    <lineage>
        <taxon>Bacteria</taxon>
        <taxon>Bacillati</taxon>
        <taxon>Bacillota</taxon>
        <taxon>Bacilli</taxon>
        <taxon>Bacillales</taxon>
        <taxon>Bacillaceae</taxon>
        <taxon>Bacillus</taxon>
        <taxon>Bacillus cereus group</taxon>
    </lineage>
</organism>
<protein>
    <submittedName>
        <fullName evidence="1">Uncharacterized protein</fullName>
    </submittedName>
</protein>
<evidence type="ECO:0000313" key="2">
    <source>
        <dbReference type="Proteomes" id="UP000194882"/>
    </source>
</evidence>
<dbReference type="AlphaFoldDB" id="A0A9X6FJW1"/>
<dbReference type="EMBL" id="NFDT01000119">
    <property type="protein sequence ID" value="OTY93791.1"/>
    <property type="molecule type" value="Genomic_DNA"/>
</dbReference>
<sequence>MLIQVFSQKKEKSNLYWGQVTFFEWQCYIHYNKTDVAAKQIKITNFRQNSRLQMNIVRLEN</sequence>